<keyword evidence="3" id="KW-1185">Reference proteome</keyword>
<evidence type="ECO:0000313" key="4">
    <source>
        <dbReference type="WBParaSite" id="jg6120"/>
    </source>
</evidence>
<dbReference type="AlphaFoldDB" id="A0A915EHL9"/>
<organism evidence="3 4">
    <name type="scientific">Ditylenchus dipsaci</name>
    <dbReference type="NCBI Taxonomy" id="166011"/>
    <lineage>
        <taxon>Eukaryota</taxon>
        <taxon>Metazoa</taxon>
        <taxon>Ecdysozoa</taxon>
        <taxon>Nematoda</taxon>
        <taxon>Chromadorea</taxon>
        <taxon>Rhabditida</taxon>
        <taxon>Tylenchina</taxon>
        <taxon>Tylenchomorpha</taxon>
        <taxon>Sphaerularioidea</taxon>
        <taxon>Anguinidae</taxon>
        <taxon>Anguininae</taxon>
        <taxon>Ditylenchus</taxon>
    </lineage>
</organism>
<evidence type="ECO:0000256" key="2">
    <source>
        <dbReference type="SAM" id="Phobius"/>
    </source>
</evidence>
<dbReference type="Proteomes" id="UP000887574">
    <property type="component" value="Unplaced"/>
</dbReference>
<keyword evidence="2" id="KW-0472">Membrane</keyword>
<feature type="region of interest" description="Disordered" evidence="1">
    <location>
        <begin position="100"/>
        <end position="147"/>
    </location>
</feature>
<protein>
    <submittedName>
        <fullName evidence="4">Uncharacterized protein</fullName>
    </submittedName>
</protein>
<reference evidence="4" key="1">
    <citation type="submission" date="2022-11" db="UniProtKB">
        <authorList>
            <consortium name="WormBaseParasite"/>
        </authorList>
    </citation>
    <scope>IDENTIFICATION</scope>
</reference>
<proteinExistence type="predicted"/>
<sequence length="147" mass="16065">MNHEQSKASIGKGLIPSSLLKAKVEINKQITRLPVVIGPIAVESYDLDVSAPATAKTSVEYEKYLNIWVASMRLGLFPYFAFVFFASVMMVVGCGRKKKAAKRPKKYADIDGSPNTGSKKVKKGENTSGNSASCSRTAIPNQPRRRK</sequence>
<dbReference type="WBParaSite" id="jg6120">
    <property type="protein sequence ID" value="jg6120"/>
    <property type="gene ID" value="jg6120"/>
</dbReference>
<keyword evidence="2" id="KW-0812">Transmembrane</keyword>
<accession>A0A915EHL9</accession>
<feature type="transmembrane region" description="Helical" evidence="2">
    <location>
        <begin position="76"/>
        <end position="95"/>
    </location>
</feature>
<evidence type="ECO:0000313" key="3">
    <source>
        <dbReference type="Proteomes" id="UP000887574"/>
    </source>
</evidence>
<name>A0A915EHL9_9BILA</name>
<evidence type="ECO:0000256" key="1">
    <source>
        <dbReference type="SAM" id="MobiDB-lite"/>
    </source>
</evidence>
<keyword evidence="2" id="KW-1133">Transmembrane helix</keyword>
<feature type="compositionally biased region" description="Polar residues" evidence="1">
    <location>
        <begin position="126"/>
        <end position="140"/>
    </location>
</feature>